<feature type="domain" description="Methyltransferase" evidence="2">
    <location>
        <begin position="405"/>
        <end position="499"/>
    </location>
</feature>
<dbReference type="OrthoDB" id="2013972at2759"/>
<feature type="compositionally biased region" description="Low complexity" evidence="1">
    <location>
        <begin position="38"/>
        <end position="52"/>
    </location>
</feature>
<feature type="region of interest" description="Disordered" evidence="1">
    <location>
        <begin position="199"/>
        <end position="248"/>
    </location>
</feature>
<feature type="region of interest" description="Disordered" evidence="1">
    <location>
        <begin position="1"/>
        <end position="64"/>
    </location>
</feature>
<accession>A0A8H7S4V0</accession>
<evidence type="ECO:0000259" key="2">
    <source>
        <dbReference type="Pfam" id="PF13649"/>
    </source>
</evidence>
<feature type="compositionally biased region" description="Polar residues" evidence="1">
    <location>
        <begin position="25"/>
        <end position="37"/>
    </location>
</feature>
<reference evidence="3 4" key="1">
    <citation type="submission" date="2020-12" db="EMBL/GenBank/DDBJ databases">
        <title>Metabolic potential, ecology and presence of endohyphal bacteria is reflected in genomic diversity of Mucoromycotina.</title>
        <authorList>
            <person name="Muszewska A."/>
            <person name="Okrasinska A."/>
            <person name="Steczkiewicz K."/>
            <person name="Drgas O."/>
            <person name="Orlowska M."/>
            <person name="Perlinska-Lenart U."/>
            <person name="Aleksandrzak-Piekarczyk T."/>
            <person name="Szatraj K."/>
            <person name="Zielenkiewicz U."/>
            <person name="Pilsyk S."/>
            <person name="Malc E."/>
            <person name="Mieczkowski P."/>
            <person name="Kruszewska J.S."/>
            <person name="Biernat P."/>
            <person name="Pawlowska J."/>
        </authorList>
    </citation>
    <scope>NUCLEOTIDE SEQUENCE [LARGE SCALE GENOMIC DNA]</scope>
    <source>
        <strain evidence="3 4">CBS 142.35</strain>
    </source>
</reference>
<dbReference type="InterPro" id="IPR029063">
    <property type="entry name" value="SAM-dependent_MTases_sf"/>
</dbReference>
<comment type="caution">
    <text evidence="3">The sequence shown here is derived from an EMBL/GenBank/DDBJ whole genome shotgun (WGS) entry which is preliminary data.</text>
</comment>
<evidence type="ECO:0000313" key="3">
    <source>
        <dbReference type="EMBL" id="KAG2222210.1"/>
    </source>
</evidence>
<proteinExistence type="predicted"/>
<name>A0A8H7S4V0_9FUNG</name>
<feature type="compositionally biased region" description="Low complexity" evidence="1">
    <location>
        <begin position="236"/>
        <end position="245"/>
    </location>
</feature>
<dbReference type="AlphaFoldDB" id="A0A8H7S4V0"/>
<protein>
    <recommendedName>
        <fullName evidence="2">Methyltransferase domain-containing protein</fullName>
    </recommendedName>
</protein>
<feature type="compositionally biased region" description="Basic residues" evidence="1">
    <location>
        <begin position="216"/>
        <end position="226"/>
    </location>
</feature>
<dbReference type="Gene3D" id="3.40.50.150">
    <property type="entry name" value="Vaccinia Virus protein VP39"/>
    <property type="match status" value="1"/>
</dbReference>
<evidence type="ECO:0000256" key="1">
    <source>
        <dbReference type="SAM" id="MobiDB-lite"/>
    </source>
</evidence>
<dbReference type="SUPFAM" id="SSF53335">
    <property type="entry name" value="S-adenosyl-L-methionine-dependent methyltransferases"/>
    <property type="match status" value="1"/>
</dbReference>
<keyword evidence="4" id="KW-1185">Reference proteome</keyword>
<dbReference type="Proteomes" id="UP000646827">
    <property type="component" value="Unassembled WGS sequence"/>
</dbReference>
<organism evidence="3 4">
    <name type="scientific">Circinella minor</name>
    <dbReference type="NCBI Taxonomy" id="1195481"/>
    <lineage>
        <taxon>Eukaryota</taxon>
        <taxon>Fungi</taxon>
        <taxon>Fungi incertae sedis</taxon>
        <taxon>Mucoromycota</taxon>
        <taxon>Mucoromycotina</taxon>
        <taxon>Mucoromycetes</taxon>
        <taxon>Mucorales</taxon>
        <taxon>Lichtheimiaceae</taxon>
        <taxon>Circinella</taxon>
    </lineage>
</organism>
<feature type="compositionally biased region" description="Basic and acidic residues" evidence="1">
    <location>
        <begin position="10"/>
        <end position="23"/>
    </location>
</feature>
<gene>
    <name evidence="3" type="ORF">INT45_014107</name>
</gene>
<evidence type="ECO:0000313" key="4">
    <source>
        <dbReference type="Proteomes" id="UP000646827"/>
    </source>
</evidence>
<sequence length="642" mass="72377">MGKAFSIDNSHIKHDKYFNDKHNTKQQSDTPSPSLGESSSYRTTPTSSPLTTIDNNSNSNMVDIDDNNKLHSLLQEQQRLPEFHITQHNTSMDDSPALRSLSEGSIKLCTDSSTPHVHDQSTIRISQSTSALPFFGSAKRKNCRRKPSLTFNGISGISNNIASSVLPQQQEQQGQQRHQFHKKMSGISSLKSALSSIYSNSDDADSETNSSITKKDKSKNKKKKNKKLLDIHHTSSDNTSPSSSPELIASSCVENHPQNSANLSLGSVSTDRTSVTRNSMDDFPIGNRLDLLDDQHSIHSDISALCQALKSIDQVHGIPDSDTVLGNRRHSASAPDLYHQKEVDKETERDLEYKQCCGKLGFEIGLNFDSELDYQQRKHFLLKRIWGSIYQAKIRDPKLIVNWMSSTGNWEREMAKEFPNAKIIGLDYKPITLSTNQGNVIFYQLEVNSRCQSGTHGLEKFDENTIDFLVLHEVWIIGTRRDQWARVLSQAFRILRPDGWLEIYNNECPIVSGGPAMDQVEHWMSFTKEKFGINPEQLSNMTDMLKDIGFKNISSKAVELPVGEWGLAPVLKETGYWIKDLRRRRLMIRAPGIKHANHLSDSQFKEMLKEALDDCEYYRAHTTTECVIAQKPTFSLSASAQS</sequence>
<feature type="region of interest" description="Disordered" evidence="1">
    <location>
        <begin position="166"/>
        <end position="186"/>
    </location>
</feature>
<dbReference type="Pfam" id="PF13649">
    <property type="entry name" value="Methyltransf_25"/>
    <property type="match status" value="1"/>
</dbReference>
<feature type="compositionally biased region" description="Low complexity" evidence="1">
    <location>
        <begin position="166"/>
        <end position="177"/>
    </location>
</feature>
<dbReference type="InterPro" id="IPR041698">
    <property type="entry name" value="Methyltransf_25"/>
</dbReference>
<dbReference type="EMBL" id="JAEPRB010000089">
    <property type="protein sequence ID" value="KAG2222210.1"/>
    <property type="molecule type" value="Genomic_DNA"/>
</dbReference>